<evidence type="ECO:0000256" key="4">
    <source>
        <dbReference type="ARBA" id="ARBA00022917"/>
    </source>
</evidence>
<dbReference type="PANTHER" id="PTHR45765:SF1">
    <property type="entry name" value="METHIONINE--TRNA LIGASE, CYTOPLASMIC"/>
    <property type="match status" value="1"/>
</dbReference>
<evidence type="ECO:0000256" key="7">
    <source>
        <dbReference type="RuleBase" id="RU363039"/>
    </source>
</evidence>
<dbReference type="GO" id="GO:0004825">
    <property type="term" value="F:methionine-tRNA ligase activity"/>
    <property type="evidence" value="ECO:0007669"/>
    <property type="project" value="UniProtKB-EC"/>
</dbReference>
<dbReference type="Pfam" id="PF09334">
    <property type="entry name" value="tRNA-synt_1g"/>
    <property type="match status" value="2"/>
</dbReference>
<dbReference type="SUPFAM" id="SSF57770">
    <property type="entry name" value="Methionyl-tRNA synthetase (MetRS), Zn-domain"/>
    <property type="match status" value="1"/>
</dbReference>
<comment type="similarity">
    <text evidence="7">Belongs to the class-I aminoacyl-tRNA synthetase family.</text>
</comment>
<dbReference type="InterPro" id="IPR029038">
    <property type="entry name" value="MetRS_Zn"/>
</dbReference>
<dbReference type="PANTHER" id="PTHR45765">
    <property type="entry name" value="METHIONINE--TRNA LIGASE"/>
    <property type="match status" value="1"/>
</dbReference>
<dbReference type="GO" id="GO:0005524">
    <property type="term" value="F:ATP binding"/>
    <property type="evidence" value="ECO:0007669"/>
    <property type="project" value="UniProtKB-KW"/>
</dbReference>
<dbReference type="Gene3D" id="2.170.220.10">
    <property type="match status" value="1"/>
</dbReference>
<dbReference type="AlphaFoldDB" id="A0A438CYI0"/>
<dbReference type="InterPro" id="IPR033911">
    <property type="entry name" value="MetRS_core"/>
</dbReference>
<feature type="domain" description="Methionyl/Leucyl tRNA synthetase" evidence="8">
    <location>
        <begin position="31"/>
        <end position="327"/>
    </location>
</feature>
<evidence type="ECO:0000256" key="3">
    <source>
        <dbReference type="ARBA" id="ARBA00022840"/>
    </source>
</evidence>
<comment type="caution">
    <text evidence="9">The sequence shown here is derived from an EMBL/GenBank/DDBJ whole genome shotgun (WGS) entry which is preliminary data.</text>
</comment>
<dbReference type="EMBL" id="QGNW01001904">
    <property type="protein sequence ID" value="RVW28258.1"/>
    <property type="molecule type" value="Genomic_DNA"/>
</dbReference>
<dbReference type="InterPro" id="IPR015413">
    <property type="entry name" value="Methionyl/Leucyl_tRNA_Synth"/>
</dbReference>
<protein>
    <submittedName>
        <fullName evidence="9">Putative methionine--tRNA ligase</fullName>
    </submittedName>
</protein>
<accession>A0A438CYI0</accession>
<evidence type="ECO:0000313" key="9">
    <source>
        <dbReference type="EMBL" id="RVW28258.1"/>
    </source>
</evidence>
<name>A0A438CYI0_VITVI</name>
<organism evidence="9 10">
    <name type="scientific">Vitis vinifera</name>
    <name type="common">Grape</name>
    <dbReference type="NCBI Taxonomy" id="29760"/>
    <lineage>
        <taxon>Eukaryota</taxon>
        <taxon>Viridiplantae</taxon>
        <taxon>Streptophyta</taxon>
        <taxon>Embryophyta</taxon>
        <taxon>Tracheophyta</taxon>
        <taxon>Spermatophyta</taxon>
        <taxon>Magnoliopsida</taxon>
        <taxon>eudicotyledons</taxon>
        <taxon>Gunneridae</taxon>
        <taxon>Pentapetalae</taxon>
        <taxon>rosids</taxon>
        <taxon>Vitales</taxon>
        <taxon>Vitaceae</taxon>
        <taxon>Viteae</taxon>
        <taxon>Vitis</taxon>
    </lineage>
</organism>
<reference evidence="9 10" key="1">
    <citation type="journal article" date="2018" name="PLoS Genet.">
        <title>Population sequencing reveals clonal diversity and ancestral inbreeding in the grapevine cultivar Chardonnay.</title>
        <authorList>
            <person name="Roach M.J."/>
            <person name="Johnson D.L."/>
            <person name="Bohlmann J."/>
            <person name="van Vuuren H.J."/>
            <person name="Jones S.J."/>
            <person name="Pretorius I.S."/>
            <person name="Schmidt S.A."/>
            <person name="Borneman A.R."/>
        </authorList>
    </citation>
    <scope>NUCLEOTIDE SEQUENCE [LARGE SCALE GENOMIC DNA]</scope>
    <source>
        <strain evidence="10">cv. Chardonnay</strain>
        <tissue evidence="9">Leaf</tissue>
    </source>
</reference>
<proteinExistence type="inferred from homology"/>
<evidence type="ECO:0000259" key="8">
    <source>
        <dbReference type="Pfam" id="PF09334"/>
    </source>
</evidence>
<evidence type="ECO:0000256" key="2">
    <source>
        <dbReference type="ARBA" id="ARBA00022741"/>
    </source>
</evidence>
<comment type="catalytic activity">
    <reaction evidence="6">
        <text>tRNA(Met) + L-methionine + ATP = L-methionyl-tRNA(Met) + AMP + diphosphate</text>
        <dbReference type="Rhea" id="RHEA:13481"/>
        <dbReference type="Rhea" id="RHEA-COMP:9667"/>
        <dbReference type="Rhea" id="RHEA-COMP:9698"/>
        <dbReference type="ChEBI" id="CHEBI:30616"/>
        <dbReference type="ChEBI" id="CHEBI:33019"/>
        <dbReference type="ChEBI" id="CHEBI:57844"/>
        <dbReference type="ChEBI" id="CHEBI:78442"/>
        <dbReference type="ChEBI" id="CHEBI:78530"/>
        <dbReference type="ChEBI" id="CHEBI:456215"/>
        <dbReference type="EC" id="6.1.1.10"/>
    </reaction>
</comment>
<evidence type="ECO:0000256" key="6">
    <source>
        <dbReference type="ARBA" id="ARBA00047364"/>
    </source>
</evidence>
<keyword evidence="5 7" id="KW-0030">Aminoacyl-tRNA synthetase</keyword>
<dbReference type="PRINTS" id="PR01041">
    <property type="entry name" value="TRNASYNTHMET"/>
</dbReference>
<dbReference type="Proteomes" id="UP000288805">
    <property type="component" value="Unassembled WGS sequence"/>
</dbReference>
<evidence type="ECO:0000256" key="5">
    <source>
        <dbReference type="ARBA" id="ARBA00023146"/>
    </source>
</evidence>
<keyword evidence="1 7" id="KW-0436">Ligase</keyword>
<gene>
    <name evidence="9" type="primary">Os06g0508700_7</name>
    <name evidence="9" type="ORF">CK203_083685</name>
</gene>
<dbReference type="Gene3D" id="3.40.50.620">
    <property type="entry name" value="HUPs"/>
    <property type="match status" value="2"/>
</dbReference>
<dbReference type="SUPFAM" id="SSF52374">
    <property type="entry name" value="Nucleotidylyl transferase"/>
    <property type="match status" value="1"/>
</dbReference>
<dbReference type="InterPro" id="IPR014729">
    <property type="entry name" value="Rossmann-like_a/b/a_fold"/>
</dbReference>
<evidence type="ECO:0000256" key="1">
    <source>
        <dbReference type="ARBA" id="ARBA00022598"/>
    </source>
</evidence>
<keyword evidence="3 7" id="KW-0067">ATP-binding</keyword>
<sequence length="490" mass="56503">MDGNCLRWVKYVHWRPVNIPLRTDLIKDEGVLSADVFARYCRLRGYNAIYICGTDEYGTATETKAMEEKCTPQQICDKEGIRAFPTACWLPSFQSRYHAIHKEVYKWFNISFDEFGRTSSPQQTEVCQAIFKKLMENNWLSENVMQQLYCDKCQKFLADRLVEGICPTQDCNYDSARGDQCEKCGKLLNPIELKDPRCKFCHSTPHIRDTNHLFLELPLLKDKLEEYINYMSVAGSWSQNAIQATHAWLKEGLKPRCITRDLKWGVPVPHEKFKDKVFYVWFDAPIGYVSITSCYTPDWEKWWKNPENVELYQFMGKDNVPFHTRCYWSLARFVGDCDGKAYRCFSGGKLGHGRECFRGKVMFPSTLLGTSENWTLMKTISVTEYLNYEAGKFSKSKGVGVFGNDAKDTNIPVEVWRYYLLTNRPEVSDTLFTWVDLQAKLNSELLNNLGNFINRVLSFIAKPAGQSATFGNGAFTLNLEAVQQILSLII</sequence>
<dbReference type="CDD" id="cd00814">
    <property type="entry name" value="MetRS_core"/>
    <property type="match status" value="1"/>
</dbReference>
<feature type="domain" description="Methionyl/Leucyl tRNA synthetase" evidence="8">
    <location>
        <begin position="361"/>
        <end position="457"/>
    </location>
</feature>
<dbReference type="GO" id="GO:0006431">
    <property type="term" value="P:methionyl-tRNA aminoacylation"/>
    <property type="evidence" value="ECO:0007669"/>
    <property type="project" value="InterPro"/>
</dbReference>
<keyword evidence="2 7" id="KW-0547">Nucleotide-binding</keyword>
<keyword evidence="4 7" id="KW-0648">Protein biosynthesis</keyword>
<evidence type="ECO:0000313" key="10">
    <source>
        <dbReference type="Proteomes" id="UP000288805"/>
    </source>
</evidence>
<dbReference type="InterPro" id="IPR023458">
    <property type="entry name" value="Met-tRNA_ligase_1"/>
</dbReference>